<name>A0A7S3XTZ3_HETAK</name>
<feature type="compositionally biased region" description="Polar residues" evidence="1">
    <location>
        <begin position="288"/>
        <end position="306"/>
    </location>
</feature>
<organism evidence="2">
    <name type="scientific">Heterosigma akashiwo</name>
    <name type="common">Chromophytic alga</name>
    <name type="synonym">Heterosigma carterae</name>
    <dbReference type="NCBI Taxonomy" id="2829"/>
    <lineage>
        <taxon>Eukaryota</taxon>
        <taxon>Sar</taxon>
        <taxon>Stramenopiles</taxon>
        <taxon>Ochrophyta</taxon>
        <taxon>Raphidophyceae</taxon>
        <taxon>Chattonellales</taxon>
        <taxon>Chattonellaceae</taxon>
        <taxon>Heterosigma</taxon>
    </lineage>
</organism>
<feature type="compositionally biased region" description="Low complexity" evidence="1">
    <location>
        <begin position="145"/>
        <end position="155"/>
    </location>
</feature>
<feature type="compositionally biased region" description="Polar residues" evidence="1">
    <location>
        <begin position="93"/>
        <end position="104"/>
    </location>
</feature>
<feature type="region of interest" description="Disordered" evidence="1">
    <location>
        <begin position="378"/>
        <end position="468"/>
    </location>
</feature>
<evidence type="ECO:0000256" key="1">
    <source>
        <dbReference type="SAM" id="MobiDB-lite"/>
    </source>
</evidence>
<feature type="region of interest" description="Disordered" evidence="1">
    <location>
        <begin position="263"/>
        <end position="362"/>
    </location>
</feature>
<proteinExistence type="predicted"/>
<evidence type="ECO:0000313" key="2">
    <source>
        <dbReference type="EMBL" id="CAE0632141.1"/>
    </source>
</evidence>
<feature type="region of interest" description="Disordered" evidence="1">
    <location>
        <begin position="182"/>
        <end position="223"/>
    </location>
</feature>
<dbReference type="EMBL" id="HBIU01023349">
    <property type="protein sequence ID" value="CAE0632141.1"/>
    <property type="molecule type" value="Transcribed_RNA"/>
</dbReference>
<gene>
    <name evidence="2" type="ORF">HAKA00212_LOCUS10846</name>
</gene>
<feature type="compositionally biased region" description="Basic and acidic residues" evidence="1">
    <location>
        <begin position="401"/>
        <end position="422"/>
    </location>
</feature>
<feature type="compositionally biased region" description="Basic and acidic residues" evidence="1">
    <location>
        <begin position="324"/>
        <end position="333"/>
    </location>
</feature>
<accession>A0A7S3XTZ3</accession>
<reference evidence="2" key="1">
    <citation type="submission" date="2021-01" db="EMBL/GenBank/DDBJ databases">
        <authorList>
            <person name="Corre E."/>
            <person name="Pelletier E."/>
            <person name="Niang G."/>
            <person name="Scheremetjew M."/>
            <person name="Finn R."/>
            <person name="Kale V."/>
            <person name="Holt S."/>
            <person name="Cochrane G."/>
            <person name="Meng A."/>
            <person name="Brown T."/>
            <person name="Cohen L."/>
        </authorList>
    </citation>
    <scope>NUCLEOTIDE SEQUENCE</scope>
    <source>
        <strain evidence="2">CCMP3107</strain>
    </source>
</reference>
<feature type="region of interest" description="Disordered" evidence="1">
    <location>
        <begin position="126"/>
        <end position="170"/>
    </location>
</feature>
<feature type="region of interest" description="Disordered" evidence="1">
    <location>
        <begin position="62"/>
        <end position="108"/>
    </location>
</feature>
<dbReference type="AlphaFoldDB" id="A0A7S3XTZ3"/>
<sequence length="468" mass="51958">MVETVDNVTGNLVGQLNSVPAMEADQFCRKCRKKGHSSKACGGVKKPTSKVMMDDKKGLLDQLSDTSGASAPAQKRASLHGEAKSRHRAPLPINTSNVANSPEGNNELGDLAKELNALRSAAVPRDIKLKRKTPASSGKDENATSLASSSLKSSGQHGGSNRTLGDTVASRTGGGLLASILGGIQGRQPEHTLQKTTKKKVPTATQSRNSRHSELNWQGHRPENSCSYKIPKVRKREGILPNERNMIDGQHPLLPDEKIPAQKKRVDDVGQSRRPRHFPSYNERKIANRTTGSLSSYGQERSQDQINPKGGSLGTAKQYYQELSNRDSVQDHRANKRRRIPDYQQRTADREASHRNQTKTECAKISLKSEQRRMVHYSSSSIKNESMVRNDAVNPSCSGDMDDHKSSGFESRFMDNVEERNQNDNGLLHRNRIGKQKEHSFSRSKKSDARKKTKNEDRLRAIQNDTSR</sequence>
<feature type="compositionally biased region" description="Basic and acidic residues" evidence="1">
    <location>
        <begin position="435"/>
        <end position="447"/>
    </location>
</feature>
<protein>
    <submittedName>
        <fullName evidence="2">Uncharacterized protein</fullName>
    </submittedName>
</protein>